<dbReference type="OrthoDB" id="5046242at2759"/>
<feature type="transmembrane region" description="Helical" evidence="4">
    <location>
        <begin position="626"/>
        <end position="645"/>
    </location>
</feature>
<protein>
    <recommendedName>
        <fullName evidence="2">monoamine oxidase</fullName>
        <ecNumber evidence="2">1.4.3.4</ecNumber>
    </recommendedName>
</protein>
<evidence type="ECO:0000256" key="3">
    <source>
        <dbReference type="ARBA" id="ARBA00048448"/>
    </source>
</evidence>
<dbReference type="InterPro" id="IPR050703">
    <property type="entry name" value="Flavin_MAO"/>
</dbReference>
<keyword evidence="4" id="KW-0472">Membrane</keyword>
<comment type="catalytic activity">
    <reaction evidence="3">
        <text>a secondary aliphatic amine + O2 + H2O = a primary amine + an aldehyde + H2O2</text>
        <dbReference type="Rhea" id="RHEA:26414"/>
        <dbReference type="ChEBI" id="CHEBI:15377"/>
        <dbReference type="ChEBI" id="CHEBI:15379"/>
        <dbReference type="ChEBI" id="CHEBI:16240"/>
        <dbReference type="ChEBI" id="CHEBI:17478"/>
        <dbReference type="ChEBI" id="CHEBI:58855"/>
        <dbReference type="ChEBI" id="CHEBI:65296"/>
        <dbReference type="EC" id="1.4.3.4"/>
    </reaction>
</comment>
<accession>A0A9N9BAR3</accession>
<dbReference type="Gene3D" id="3.50.50.60">
    <property type="entry name" value="FAD/NAD(P)-binding domain"/>
    <property type="match status" value="1"/>
</dbReference>
<dbReference type="PANTHER" id="PTHR43563:SF1">
    <property type="entry name" value="AMINE OXIDASE [FLAVIN-CONTAINING] B"/>
    <property type="match status" value="1"/>
</dbReference>
<comment type="similarity">
    <text evidence="1">Belongs to the flavin monoamine oxidase family.</text>
</comment>
<feature type="transmembrane region" description="Helical" evidence="4">
    <location>
        <begin position="601"/>
        <end position="619"/>
    </location>
</feature>
<dbReference type="Pfam" id="PF01593">
    <property type="entry name" value="Amino_oxidase"/>
    <property type="match status" value="1"/>
</dbReference>
<evidence type="ECO:0000256" key="4">
    <source>
        <dbReference type="SAM" id="Phobius"/>
    </source>
</evidence>
<feature type="transmembrane region" description="Helical" evidence="4">
    <location>
        <begin position="731"/>
        <end position="755"/>
    </location>
</feature>
<evidence type="ECO:0000313" key="7">
    <source>
        <dbReference type="Proteomes" id="UP000789405"/>
    </source>
</evidence>
<dbReference type="EMBL" id="CAJVPY010002462">
    <property type="protein sequence ID" value="CAG8561314.1"/>
    <property type="molecule type" value="Genomic_DNA"/>
</dbReference>
<feature type="transmembrane region" description="Helical" evidence="4">
    <location>
        <begin position="556"/>
        <end position="581"/>
    </location>
</feature>
<feature type="transmembrane region" description="Helical" evidence="4">
    <location>
        <begin position="665"/>
        <end position="684"/>
    </location>
</feature>
<dbReference type="InterPro" id="IPR002937">
    <property type="entry name" value="Amino_oxidase"/>
</dbReference>
<reference evidence="6" key="1">
    <citation type="submission" date="2021-06" db="EMBL/GenBank/DDBJ databases">
        <authorList>
            <person name="Kallberg Y."/>
            <person name="Tangrot J."/>
            <person name="Rosling A."/>
        </authorList>
    </citation>
    <scope>NUCLEOTIDE SEQUENCE</scope>
    <source>
        <strain evidence="6">MA453B</strain>
    </source>
</reference>
<keyword evidence="4" id="KW-1133">Transmembrane helix</keyword>
<evidence type="ECO:0000256" key="2">
    <source>
        <dbReference type="ARBA" id="ARBA00012804"/>
    </source>
</evidence>
<keyword evidence="7" id="KW-1185">Reference proteome</keyword>
<dbReference type="InterPro" id="IPR036188">
    <property type="entry name" value="FAD/NAD-bd_sf"/>
</dbReference>
<feature type="domain" description="Amine oxidase" evidence="5">
    <location>
        <begin position="12"/>
        <end position="489"/>
    </location>
</feature>
<dbReference type="GO" id="GO:0097621">
    <property type="term" value="F:monoamine oxidase activity"/>
    <property type="evidence" value="ECO:0007669"/>
    <property type="project" value="UniProtKB-EC"/>
</dbReference>
<proteinExistence type="inferred from homology"/>
<keyword evidence="4" id="KW-0812">Transmembrane</keyword>
<dbReference type="Proteomes" id="UP000789405">
    <property type="component" value="Unassembled WGS sequence"/>
</dbReference>
<dbReference type="PANTHER" id="PTHR43563">
    <property type="entry name" value="AMINE OXIDASE"/>
    <property type="match status" value="1"/>
</dbReference>
<dbReference type="SUPFAM" id="SSF51905">
    <property type="entry name" value="FAD/NAD(P)-binding domain"/>
    <property type="match status" value="1"/>
</dbReference>
<evidence type="ECO:0000313" key="6">
    <source>
        <dbReference type="EMBL" id="CAG8561314.1"/>
    </source>
</evidence>
<comment type="caution">
    <text evidence="6">The sequence shown here is derived from an EMBL/GenBank/DDBJ whole genome shotgun (WGS) entry which is preliminary data.</text>
</comment>
<dbReference type="EC" id="1.4.3.4" evidence="2"/>
<organism evidence="6 7">
    <name type="scientific">Dentiscutata erythropus</name>
    <dbReference type="NCBI Taxonomy" id="1348616"/>
    <lineage>
        <taxon>Eukaryota</taxon>
        <taxon>Fungi</taxon>
        <taxon>Fungi incertae sedis</taxon>
        <taxon>Mucoromycota</taxon>
        <taxon>Glomeromycotina</taxon>
        <taxon>Glomeromycetes</taxon>
        <taxon>Diversisporales</taxon>
        <taxon>Gigasporaceae</taxon>
        <taxon>Dentiscutata</taxon>
    </lineage>
</organism>
<gene>
    <name evidence="6" type="ORF">DERYTH_LOCUS5750</name>
</gene>
<name>A0A9N9BAR3_9GLOM</name>
<sequence>MLYDLIVVGGGFAGISTAIELEKRDLNAKVLVLEASEQIGGRCRNANIGPNGESSIGFGAQYLGIKQTKIYNIATRLSSLRNNTKVYGPNPWFRNISEGKWYDTSVETSWNGIQAIDLNASWSKKLSLCKTVLLVYALENLINGAYPSLSWGAHWLDKWTVKEWVDAQKLHPWIIELWEMGVRDIMSIDPKDLSLLHFLWYNVTNGGFFDEVTKDTAGGPQEFSVECGMGGLAQRYSKEIRGDILLNSPVVEVKSCENQEIIVQCKNGKTYTARTVAICVTPGVTNQIKFTSFNNTPVISHERTHLFDQPIGYIARVILRYPYRFWHNVSIPQNPNANFYGFSTGADSTELGVHMEWGIDVSDPAKESYALSVFIRASIFDDIRTMNLSNEKYIEEVERRLKEEAIELTQMEAARMASSVEWYEWPKNEWIRGGPNTYTRPGVLTKVGKKLHEPDGPHKNIFFAAAEYAPANVGYVEGAIRSGELVGQQIYAKLHGKDVQSVLIVGKKPNILLAILYALLWVIVCSIEIVINIILRFLNSIMIPEHACQMDWIYPLLYLTVLTIPSPYALLVPQIFTFVIVSQFDNITGFKALTAPEPSPNRIFVHEMCVIFYLLVALFQSSRSATFEWIIYALNGALLMATYGAAITHEATHVGGKLYKIRSSFIYLMAKSIDISLGISWGFGQYHWKGHHVKFACPEDFDTPYFNESFWEFLPRNWMGNFYYGSRVDSIVIIITFFSCSYLILGWKALAHLLLQSVVTQISFSSNAYTQHYGLNRNLTYKSAGNNKELRSHTWDSPGWLFNSVLMGAGLHHAHHVKYLTKLAKESVPLDSGIGILDSAGLALFPQIWFKKINPLIPTEIRLIKKNDLIEMNDVELINKSTVNGRNNLNL</sequence>
<evidence type="ECO:0000259" key="5">
    <source>
        <dbReference type="Pfam" id="PF01593"/>
    </source>
</evidence>
<evidence type="ECO:0000256" key="1">
    <source>
        <dbReference type="ARBA" id="ARBA00005995"/>
    </source>
</evidence>
<feature type="transmembrane region" description="Helical" evidence="4">
    <location>
        <begin position="511"/>
        <end position="535"/>
    </location>
</feature>
<dbReference type="AlphaFoldDB" id="A0A9N9BAR3"/>